<dbReference type="OrthoDB" id="9789875at2"/>
<dbReference type="RefSeq" id="WP_098455750.1">
    <property type="nucleotide sequence ID" value="NZ_PDJG01000001.1"/>
</dbReference>
<feature type="domain" description="Phosphatidate phosphatase APP1 catalytic" evidence="2">
    <location>
        <begin position="186"/>
        <end position="336"/>
    </location>
</feature>
<evidence type="ECO:0000259" key="2">
    <source>
        <dbReference type="Pfam" id="PF09949"/>
    </source>
</evidence>
<dbReference type="Proteomes" id="UP000225548">
    <property type="component" value="Unassembled WGS sequence"/>
</dbReference>
<dbReference type="PANTHER" id="PTHR28208:SF3">
    <property type="entry name" value="PHOSPHATIDATE PHOSPHATASE APP1"/>
    <property type="match status" value="1"/>
</dbReference>
<reference evidence="3 4" key="1">
    <citation type="submission" date="2017-10" db="EMBL/GenBank/DDBJ databases">
        <title>Sequencing the genomes of 1000 actinobacteria strains.</title>
        <authorList>
            <person name="Klenk H.-P."/>
        </authorList>
    </citation>
    <scope>NUCLEOTIDE SEQUENCE [LARGE SCALE GENOMIC DNA]</scope>
    <source>
        <strain evidence="3 4">DSM 18966</strain>
    </source>
</reference>
<feature type="region of interest" description="Disordered" evidence="1">
    <location>
        <begin position="65"/>
        <end position="99"/>
    </location>
</feature>
<organism evidence="3 4">
    <name type="scientific">Sanguibacter antarcticus</name>
    <dbReference type="NCBI Taxonomy" id="372484"/>
    <lineage>
        <taxon>Bacteria</taxon>
        <taxon>Bacillati</taxon>
        <taxon>Actinomycetota</taxon>
        <taxon>Actinomycetes</taxon>
        <taxon>Micrococcales</taxon>
        <taxon>Sanguibacteraceae</taxon>
        <taxon>Sanguibacter</taxon>
    </lineage>
</organism>
<dbReference type="InterPro" id="IPR019236">
    <property type="entry name" value="APP1_cat"/>
</dbReference>
<dbReference type="Pfam" id="PF09949">
    <property type="entry name" value="APP1_cat"/>
    <property type="match status" value="1"/>
</dbReference>
<protein>
    <submittedName>
        <fullName evidence="3">Phosphatidate phosphatase APP1</fullName>
    </submittedName>
</protein>
<name>A0A2A9E6S8_9MICO</name>
<dbReference type="EMBL" id="PDJG01000001">
    <property type="protein sequence ID" value="PFG34767.1"/>
    <property type="molecule type" value="Genomic_DNA"/>
</dbReference>
<dbReference type="GO" id="GO:0008195">
    <property type="term" value="F:phosphatidate phosphatase activity"/>
    <property type="evidence" value="ECO:0007669"/>
    <property type="project" value="InterPro"/>
</dbReference>
<dbReference type="InterPro" id="IPR052935">
    <property type="entry name" value="Mg2+_PAP"/>
</dbReference>
<dbReference type="AlphaFoldDB" id="A0A2A9E6S8"/>
<dbReference type="PANTHER" id="PTHR28208">
    <property type="entry name" value="PHOSPHATIDATE PHOSPHATASE APP1"/>
    <property type="match status" value="1"/>
</dbReference>
<sequence length="402" mass="43889">MSTDTSSRPHRASRWEDRFVNAVARTLRSRGWQARIEPYTGYGIAADGDEDGWVRVLGRVMLSPKSNQRAQGVDDPTAIEEDAAPEPRARRARAAARRGPEPLRAVRGWRSFFTAQLPHAAVEIVVDGVAHAATSDRGGYVDTVVPARLTKGWHDVQVRATEDGPAGGGPSVRTPVRILDAHETTGLVSDVDDTLMVTALPRPLTAIWNILVLHEDARRPVKGMAALYAEIEAANPEIPVFYLSTNAWNVAPALRRFFAYHHYPPGPLFLTDWGPTNTGWFRSGREHKRRALQRLATELPQVRWLLVGDDGQHDPSIYGEFTETHPDQVRAVVIRQLTPTEQVLAHGAPTPNVGSRTQARAAAGTVTVVGAPDGESLGRELRAAGVLPATGPRTVRPDTMSS</sequence>
<evidence type="ECO:0000313" key="4">
    <source>
        <dbReference type="Proteomes" id="UP000225548"/>
    </source>
</evidence>
<evidence type="ECO:0000256" key="1">
    <source>
        <dbReference type="SAM" id="MobiDB-lite"/>
    </source>
</evidence>
<comment type="caution">
    <text evidence="3">The sequence shown here is derived from an EMBL/GenBank/DDBJ whole genome shotgun (WGS) entry which is preliminary data.</text>
</comment>
<keyword evidence="4" id="KW-1185">Reference proteome</keyword>
<accession>A0A2A9E6S8</accession>
<gene>
    <name evidence="3" type="ORF">ATL42_2690</name>
</gene>
<proteinExistence type="predicted"/>
<evidence type="ECO:0000313" key="3">
    <source>
        <dbReference type="EMBL" id="PFG34767.1"/>
    </source>
</evidence>